<dbReference type="PANTHER" id="PTHR34001:SF3">
    <property type="entry name" value="BLL7405 PROTEIN"/>
    <property type="match status" value="1"/>
</dbReference>
<dbReference type="InterPro" id="IPR051692">
    <property type="entry name" value="OMP-like"/>
</dbReference>
<keyword evidence="2" id="KW-0732">Signal</keyword>
<comment type="similarity">
    <text evidence="5">Belongs to the Omp25/RopB family.</text>
</comment>
<evidence type="ECO:0000313" key="7">
    <source>
        <dbReference type="EMBL" id="MBB4650490.1"/>
    </source>
</evidence>
<dbReference type="EMBL" id="JACHOT010000002">
    <property type="protein sequence ID" value="MBB4650490.1"/>
    <property type="molecule type" value="Genomic_DNA"/>
</dbReference>
<proteinExistence type="inferred from homology"/>
<dbReference type="InterPro" id="IPR027385">
    <property type="entry name" value="Beta-barrel_OMP"/>
</dbReference>
<dbReference type="Proteomes" id="UP000539538">
    <property type="component" value="Unassembled WGS sequence"/>
</dbReference>
<dbReference type="RefSeq" id="WP_183262575.1">
    <property type="nucleotide sequence ID" value="NZ_BAAAVZ010000002.1"/>
</dbReference>
<evidence type="ECO:0000256" key="5">
    <source>
        <dbReference type="ARBA" id="ARBA00038306"/>
    </source>
</evidence>
<evidence type="ECO:0000256" key="1">
    <source>
        <dbReference type="ARBA" id="ARBA00004442"/>
    </source>
</evidence>
<name>A0ABR6L375_9HYPH</name>
<protein>
    <submittedName>
        <fullName evidence="7">Outer membrane immunogenic protein</fullName>
    </submittedName>
</protein>
<evidence type="ECO:0000256" key="3">
    <source>
        <dbReference type="ARBA" id="ARBA00023136"/>
    </source>
</evidence>
<evidence type="ECO:0000259" key="6">
    <source>
        <dbReference type="Pfam" id="PF13505"/>
    </source>
</evidence>
<gene>
    <name evidence="7" type="ORF">GGQ99_002245</name>
</gene>
<dbReference type="InterPro" id="IPR011250">
    <property type="entry name" value="OMP/PagP_B-barrel"/>
</dbReference>
<dbReference type="Pfam" id="PF13505">
    <property type="entry name" value="OMP_b-brl"/>
    <property type="match status" value="1"/>
</dbReference>
<sequence length="289" mass="30657">MAIVASGHRSADLRSDNHGKYIAGVTAATAQFSALRCVAETSRDTRDHARIASFLFQIYNLKDRCGCTDLGNPGVISMIRILLASTCLLAVCGGALAADEVVYQPGASTYNWSGLYVGAAVGLNKLSVEGGDDVRRFSDGGASGAIYAGYNHQFGNVVLGVEADLKFSGAEVEDSAMYIPYEARLAGSARVRAGYALGTLLPYVTGGVAIGSFRGDHGGQGNSEDFATETLTGYAVGGGVEWAATEKLIVRAEYIYSDYGTNDFDYYNGDIHDADIRSHDFRLGVAYKF</sequence>
<evidence type="ECO:0000256" key="4">
    <source>
        <dbReference type="ARBA" id="ARBA00023237"/>
    </source>
</evidence>
<keyword evidence="3" id="KW-0472">Membrane</keyword>
<dbReference type="SUPFAM" id="SSF56925">
    <property type="entry name" value="OMPA-like"/>
    <property type="match status" value="1"/>
</dbReference>
<feature type="domain" description="Outer membrane protein beta-barrel" evidence="6">
    <location>
        <begin position="90"/>
        <end position="289"/>
    </location>
</feature>
<reference evidence="7 8" key="1">
    <citation type="submission" date="2020-08" db="EMBL/GenBank/DDBJ databases">
        <title>Genomic Encyclopedia of Type Strains, Phase IV (KMG-IV): sequencing the most valuable type-strain genomes for metagenomic binning, comparative biology and taxonomic classification.</title>
        <authorList>
            <person name="Goeker M."/>
        </authorList>
    </citation>
    <scope>NUCLEOTIDE SEQUENCE [LARGE SCALE GENOMIC DNA]</scope>
    <source>
        <strain evidence="7 8">DSM 7050</strain>
    </source>
</reference>
<comment type="caution">
    <text evidence="7">The sequence shown here is derived from an EMBL/GenBank/DDBJ whole genome shotgun (WGS) entry which is preliminary data.</text>
</comment>
<accession>A0ABR6L375</accession>
<organism evidence="7 8">
    <name type="scientific">Aminobacter niigataensis</name>
    <dbReference type="NCBI Taxonomy" id="83265"/>
    <lineage>
        <taxon>Bacteria</taxon>
        <taxon>Pseudomonadati</taxon>
        <taxon>Pseudomonadota</taxon>
        <taxon>Alphaproteobacteria</taxon>
        <taxon>Hyphomicrobiales</taxon>
        <taxon>Phyllobacteriaceae</taxon>
        <taxon>Aminobacter</taxon>
    </lineage>
</organism>
<keyword evidence="8" id="KW-1185">Reference proteome</keyword>
<evidence type="ECO:0000256" key="2">
    <source>
        <dbReference type="ARBA" id="ARBA00022729"/>
    </source>
</evidence>
<dbReference type="PANTHER" id="PTHR34001">
    <property type="entry name" value="BLL7405 PROTEIN"/>
    <property type="match status" value="1"/>
</dbReference>
<comment type="subcellular location">
    <subcellularLocation>
        <location evidence="1">Cell outer membrane</location>
    </subcellularLocation>
</comment>
<evidence type="ECO:0000313" key="8">
    <source>
        <dbReference type="Proteomes" id="UP000539538"/>
    </source>
</evidence>
<keyword evidence="4" id="KW-0998">Cell outer membrane</keyword>
<dbReference type="Gene3D" id="2.40.160.20">
    <property type="match status" value="1"/>
</dbReference>